<evidence type="ECO:0000313" key="1">
    <source>
        <dbReference type="EMBL" id="DAD94238.1"/>
    </source>
</evidence>
<reference evidence="1" key="1">
    <citation type="journal article" date="2021" name="Proc. Natl. Acad. Sci. U.S.A.">
        <title>A Catalog of Tens of Thousands of Viruses from Human Metagenomes Reveals Hidden Associations with Chronic Diseases.</title>
        <authorList>
            <person name="Tisza M.J."/>
            <person name="Buck C.B."/>
        </authorList>
    </citation>
    <scope>NUCLEOTIDE SEQUENCE</scope>
    <source>
        <strain evidence="1">CtbBv3</strain>
    </source>
</reference>
<dbReference type="EMBL" id="BK015175">
    <property type="protein sequence ID" value="DAD94238.1"/>
    <property type="molecule type" value="Genomic_DNA"/>
</dbReference>
<sequence>MKFSKALKVPQLLHLGTLAHNLSLRVPIIISGLLRLSLTSF</sequence>
<organism evidence="1">
    <name type="scientific">Siphoviridae sp. ctbBv3</name>
    <dbReference type="NCBI Taxonomy" id="2826392"/>
    <lineage>
        <taxon>Viruses</taxon>
        <taxon>Duplodnaviria</taxon>
        <taxon>Heunggongvirae</taxon>
        <taxon>Uroviricota</taxon>
        <taxon>Caudoviricetes</taxon>
    </lineage>
</organism>
<proteinExistence type="predicted"/>
<accession>A0A8S5NHQ0</accession>
<protein>
    <submittedName>
        <fullName evidence="1">Uncharacterized protein</fullName>
    </submittedName>
</protein>
<name>A0A8S5NHQ0_9CAUD</name>